<gene>
    <name evidence="2" type="ORF">GMD78_06860</name>
</gene>
<keyword evidence="3" id="KW-1185">Reference proteome</keyword>
<organism evidence="2 3">
    <name type="scientific">Ornithinibacillus caprae</name>
    <dbReference type="NCBI Taxonomy" id="2678566"/>
    <lineage>
        <taxon>Bacteria</taxon>
        <taxon>Bacillati</taxon>
        <taxon>Bacillota</taxon>
        <taxon>Bacilli</taxon>
        <taxon>Bacillales</taxon>
        <taxon>Bacillaceae</taxon>
        <taxon>Ornithinibacillus</taxon>
    </lineage>
</organism>
<evidence type="ECO:0000256" key="1">
    <source>
        <dbReference type="SAM" id="Phobius"/>
    </source>
</evidence>
<feature type="transmembrane region" description="Helical" evidence="1">
    <location>
        <begin position="76"/>
        <end position="98"/>
    </location>
</feature>
<evidence type="ECO:0000313" key="2">
    <source>
        <dbReference type="EMBL" id="MUK88113.1"/>
    </source>
</evidence>
<dbReference type="AlphaFoldDB" id="A0A6N8FF11"/>
<comment type="caution">
    <text evidence="2">The sequence shown here is derived from an EMBL/GenBank/DDBJ whole genome shotgun (WGS) entry which is preliminary data.</text>
</comment>
<reference evidence="2 3" key="1">
    <citation type="submission" date="2019-11" db="EMBL/GenBank/DDBJ databases">
        <authorList>
            <person name="Li X."/>
        </authorList>
    </citation>
    <scope>NUCLEOTIDE SEQUENCE [LARGE SCALE GENOMIC DNA]</scope>
    <source>
        <strain evidence="2 3">L9</strain>
    </source>
</reference>
<keyword evidence="1" id="KW-0472">Membrane</keyword>
<feature type="transmembrane region" description="Helical" evidence="1">
    <location>
        <begin position="49"/>
        <end position="70"/>
    </location>
</feature>
<name>A0A6N8FF11_9BACI</name>
<accession>A0A6N8FF11</accession>
<proteinExistence type="predicted"/>
<feature type="transmembrane region" description="Helical" evidence="1">
    <location>
        <begin position="6"/>
        <end position="28"/>
    </location>
</feature>
<sequence>MVFDESMIWFVLLIVSLAVFVMGLIWQYEDMDHYNDSTLTRYLNATCKISTILAITFGILYLLNLGYGVNLILGELFIKIHMINLYVVLLLCPFTKFIKYVNLPFRYIKSFVMNFL</sequence>
<keyword evidence="1" id="KW-0812">Transmembrane</keyword>
<dbReference type="RefSeq" id="WP_155668105.1">
    <property type="nucleotide sequence ID" value="NZ_WOCA01000004.1"/>
</dbReference>
<protein>
    <submittedName>
        <fullName evidence="2">Uncharacterized protein</fullName>
    </submittedName>
</protein>
<dbReference type="EMBL" id="WOCA01000004">
    <property type="protein sequence ID" value="MUK88113.1"/>
    <property type="molecule type" value="Genomic_DNA"/>
</dbReference>
<evidence type="ECO:0000313" key="3">
    <source>
        <dbReference type="Proteomes" id="UP000469125"/>
    </source>
</evidence>
<dbReference type="Proteomes" id="UP000469125">
    <property type="component" value="Unassembled WGS sequence"/>
</dbReference>
<keyword evidence="1" id="KW-1133">Transmembrane helix</keyword>